<dbReference type="Proteomes" id="UP000011087">
    <property type="component" value="Unassembled WGS sequence"/>
</dbReference>
<reference evidence="2" key="3">
    <citation type="submission" date="2015-06" db="UniProtKB">
        <authorList>
            <consortium name="EnsemblProtists"/>
        </authorList>
    </citation>
    <scope>IDENTIFICATION</scope>
</reference>
<reference evidence="1 3" key="1">
    <citation type="journal article" date="2012" name="Nature">
        <title>Algal genomes reveal evolutionary mosaicism and the fate of nucleomorphs.</title>
        <authorList>
            <consortium name="DOE Joint Genome Institute"/>
            <person name="Curtis B.A."/>
            <person name="Tanifuji G."/>
            <person name="Burki F."/>
            <person name="Gruber A."/>
            <person name="Irimia M."/>
            <person name="Maruyama S."/>
            <person name="Arias M.C."/>
            <person name="Ball S.G."/>
            <person name="Gile G.H."/>
            <person name="Hirakawa Y."/>
            <person name="Hopkins J.F."/>
            <person name="Kuo A."/>
            <person name="Rensing S.A."/>
            <person name="Schmutz J."/>
            <person name="Symeonidi A."/>
            <person name="Elias M."/>
            <person name="Eveleigh R.J."/>
            <person name="Herman E.K."/>
            <person name="Klute M.J."/>
            <person name="Nakayama T."/>
            <person name="Obornik M."/>
            <person name="Reyes-Prieto A."/>
            <person name="Armbrust E.V."/>
            <person name="Aves S.J."/>
            <person name="Beiko R.G."/>
            <person name="Coutinho P."/>
            <person name="Dacks J.B."/>
            <person name="Durnford D.G."/>
            <person name="Fast N.M."/>
            <person name="Green B.R."/>
            <person name="Grisdale C.J."/>
            <person name="Hempel F."/>
            <person name="Henrissat B."/>
            <person name="Hoppner M.P."/>
            <person name="Ishida K."/>
            <person name="Kim E."/>
            <person name="Koreny L."/>
            <person name="Kroth P.G."/>
            <person name="Liu Y."/>
            <person name="Malik S.B."/>
            <person name="Maier U.G."/>
            <person name="McRose D."/>
            <person name="Mock T."/>
            <person name="Neilson J.A."/>
            <person name="Onodera N.T."/>
            <person name="Poole A.M."/>
            <person name="Pritham E.J."/>
            <person name="Richards T.A."/>
            <person name="Rocap G."/>
            <person name="Roy S.W."/>
            <person name="Sarai C."/>
            <person name="Schaack S."/>
            <person name="Shirato S."/>
            <person name="Slamovits C.H."/>
            <person name="Spencer D.F."/>
            <person name="Suzuki S."/>
            <person name="Worden A.Z."/>
            <person name="Zauner S."/>
            <person name="Barry K."/>
            <person name="Bell C."/>
            <person name="Bharti A.K."/>
            <person name="Crow J.A."/>
            <person name="Grimwood J."/>
            <person name="Kramer R."/>
            <person name="Lindquist E."/>
            <person name="Lucas S."/>
            <person name="Salamov A."/>
            <person name="McFadden G.I."/>
            <person name="Lane C.E."/>
            <person name="Keeling P.J."/>
            <person name="Gray M.W."/>
            <person name="Grigoriev I.V."/>
            <person name="Archibald J.M."/>
        </authorList>
    </citation>
    <scope>NUCLEOTIDE SEQUENCE</scope>
    <source>
        <strain evidence="1 3">CCMP2712</strain>
    </source>
</reference>
<dbReference type="PaxDb" id="55529-EKX45979"/>
<proteinExistence type="predicted"/>
<dbReference type="KEGG" id="gtt:GUITHDRAFT_163068"/>
<dbReference type="EMBL" id="JH992996">
    <property type="protein sequence ID" value="EKX45979.1"/>
    <property type="molecule type" value="Genomic_DNA"/>
</dbReference>
<dbReference type="EnsemblProtists" id="EKX45979">
    <property type="protein sequence ID" value="EKX45979"/>
    <property type="gene ID" value="GUITHDRAFT_163068"/>
</dbReference>
<sequence>MNSTSRLGEERIPLSFKVIVEPTLTDTRPAGTSGEDFRANRTVPPQEVVKELQENVDDYIAALKNETTLATKMKKAIDDIAAVVQNGIEFEKEISGAAVVDMQVLLFNTRNMLKNKERYMSSFKNESNEQQGVARRLRSTMIKQQRSVQIQKQFAKASLSELSQSYISTSTRDETRVTNYGDTSMSTNDSLQEELSFLRRRV</sequence>
<keyword evidence="3" id="KW-1185">Reference proteome</keyword>
<organism evidence="1">
    <name type="scientific">Guillardia theta (strain CCMP2712)</name>
    <name type="common">Cryptophyte</name>
    <dbReference type="NCBI Taxonomy" id="905079"/>
    <lineage>
        <taxon>Eukaryota</taxon>
        <taxon>Cryptophyceae</taxon>
        <taxon>Pyrenomonadales</taxon>
        <taxon>Geminigeraceae</taxon>
        <taxon>Guillardia</taxon>
    </lineage>
</organism>
<evidence type="ECO:0000313" key="2">
    <source>
        <dbReference type="EnsemblProtists" id="EKX45979"/>
    </source>
</evidence>
<name>L1JCY1_GUITC</name>
<protein>
    <submittedName>
        <fullName evidence="1 2">Uncharacterized protein</fullName>
    </submittedName>
</protein>
<evidence type="ECO:0000313" key="3">
    <source>
        <dbReference type="Proteomes" id="UP000011087"/>
    </source>
</evidence>
<dbReference type="RefSeq" id="XP_005832959.1">
    <property type="nucleotide sequence ID" value="XM_005832902.1"/>
</dbReference>
<reference evidence="3" key="2">
    <citation type="submission" date="2012-11" db="EMBL/GenBank/DDBJ databases">
        <authorList>
            <person name="Kuo A."/>
            <person name="Curtis B.A."/>
            <person name="Tanifuji G."/>
            <person name="Burki F."/>
            <person name="Gruber A."/>
            <person name="Irimia M."/>
            <person name="Maruyama S."/>
            <person name="Arias M.C."/>
            <person name="Ball S.G."/>
            <person name="Gile G.H."/>
            <person name="Hirakawa Y."/>
            <person name="Hopkins J.F."/>
            <person name="Rensing S.A."/>
            <person name="Schmutz J."/>
            <person name="Symeonidi A."/>
            <person name="Elias M."/>
            <person name="Eveleigh R.J."/>
            <person name="Herman E.K."/>
            <person name="Klute M.J."/>
            <person name="Nakayama T."/>
            <person name="Obornik M."/>
            <person name="Reyes-Prieto A."/>
            <person name="Armbrust E.V."/>
            <person name="Aves S.J."/>
            <person name="Beiko R.G."/>
            <person name="Coutinho P."/>
            <person name="Dacks J.B."/>
            <person name="Durnford D.G."/>
            <person name="Fast N.M."/>
            <person name="Green B.R."/>
            <person name="Grisdale C."/>
            <person name="Hempe F."/>
            <person name="Henrissat B."/>
            <person name="Hoppner M.P."/>
            <person name="Ishida K.-I."/>
            <person name="Kim E."/>
            <person name="Koreny L."/>
            <person name="Kroth P.G."/>
            <person name="Liu Y."/>
            <person name="Malik S.-B."/>
            <person name="Maier U.G."/>
            <person name="McRose D."/>
            <person name="Mock T."/>
            <person name="Neilson J.A."/>
            <person name="Onodera N.T."/>
            <person name="Poole A.M."/>
            <person name="Pritham E.J."/>
            <person name="Richards T.A."/>
            <person name="Rocap G."/>
            <person name="Roy S.W."/>
            <person name="Sarai C."/>
            <person name="Schaack S."/>
            <person name="Shirato S."/>
            <person name="Slamovits C.H."/>
            <person name="Spencer D.F."/>
            <person name="Suzuki S."/>
            <person name="Worden A.Z."/>
            <person name="Zauner S."/>
            <person name="Barry K."/>
            <person name="Bell C."/>
            <person name="Bharti A.K."/>
            <person name="Crow J.A."/>
            <person name="Grimwood J."/>
            <person name="Kramer R."/>
            <person name="Lindquist E."/>
            <person name="Lucas S."/>
            <person name="Salamov A."/>
            <person name="McFadden G.I."/>
            <person name="Lane C.E."/>
            <person name="Keeling P.J."/>
            <person name="Gray M.W."/>
            <person name="Grigoriev I.V."/>
            <person name="Archibald J.M."/>
        </authorList>
    </citation>
    <scope>NUCLEOTIDE SEQUENCE</scope>
    <source>
        <strain evidence="3">CCMP2712</strain>
    </source>
</reference>
<gene>
    <name evidence="1" type="ORF">GUITHDRAFT_163068</name>
</gene>
<evidence type="ECO:0000313" key="1">
    <source>
        <dbReference type="EMBL" id="EKX45979.1"/>
    </source>
</evidence>
<dbReference type="AlphaFoldDB" id="L1JCY1"/>
<dbReference type="HOGENOM" id="CLU_1357812_0_0_1"/>
<dbReference type="OrthoDB" id="10469988at2759"/>
<feature type="non-terminal residue" evidence="1">
    <location>
        <position position="1"/>
    </location>
</feature>
<accession>L1JCY1</accession>
<dbReference type="GeneID" id="17302824"/>